<organism evidence="1 2">
    <name type="scientific">Prunus yedoensis var. nudiflora</name>
    <dbReference type="NCBI Taxonomy" id="2094558"/>
    <lineage>
        <taxon>Eukaryota</taxon>
        <taxon>Viridiplantae</taxon>
        <taxon>Streptophyta</taxon>
        <taxon>Embryophyta</taxon>
        <taxon>Tracheophyta</taxon>
        <taxon>Spermatophyta</taxon>
        <taxon>Magnoliopsida</taxon>
        <taxon>eudicotyledons</taxon>
        <taxon>Gunneridae</taxon>
        <taxon>Pentapetalae</taxon>
        <taxon>rosids</taxon>
        <taxon>fabids</taxon>
        <taxon>Rosales</taxon>
        <taxon>Rosaceae</taxon>
        <taxon>Amygdaloideae</taxon>
        <taxon>Amygdaleae</taxon>
        <taxon>Prunus</taxon>
    </lineage>
</organism>
<evidence type="ECO:0000313" key="1">
    <source>
        <dbReference type="EMBL" id="PQQ09700.1"/>
    </source>
</evidence>
<evidence type="ECO:0000313" key="2">
    <source>
        <dbReference type="Proteomes" id="UP000250321"/>
    </source>
</evidence>
<name>A0A314YT94_PRUYE</name>
<accession>A0A314YT94</accession>
<sequence length="71" mass="7539">MGAPAGLRDGILPCVPKSLGLLDAFTWNLFLSLPAALHMSIPQAPACFVFQPNAKAGVAFLFLYGLFKTTT</sequence>
<proteinExistence type="predicted"/>
<dbReference type="Proteomes" id="UP000250321">
    <property type="component" value="Unassembled WGS sequence"/>
</dbReference>
<dbReference type="EMBL" id="PJQY01000588">
    <property type="protein sequence ID" value="PQQ09700.1"/>
    <property type="molecule type" value="Genomic_DNA"/>
</dbReference>
<reference evidence="1 2" key="1">
    <citation type="submission" date="2018-02" db="EMBL/GenBank/DDBJ databases">
        <title>Draft genome of wild Prunus yedoensis var. nudiflora.</title>
        <authorList>
            <person name="Baek S."/>
            <person name="Kim J.-H."/>
            <person name="Choi K."/>
            <person name="Kim G.-B."/>
            <person name="Cho A."/>
            <person name="Jang H."/>
            <person name="Shin C.-H."/>
            <person name="Yu H.-J."/>
            <person name="Mun J.-H."/>
        </authorList>
    </citation>
    <scope>NUCLEOTIDE SEQUENCE [LARGE SCALE GENOMIC DNA]</scope>
    <source>
        <strain evidence="2">cv. Jeju island</strain>
        <tissue evidence="1">Leaf</tissue>
    </source>
</reference>
<protein>
    <submittedName>
        <fullName evidence="1">Uncharacterized protein</fullName>
    </submittedName>
</protein>
<comment type="caution">
    <text evidence="1">The sequence shown here is derived from an EMBL/GenBank/DDBJ whole genome shotgun (WGS) entry which is preliminary data.</text>
</comment>
<dbReference type="AlphaFoldDB" id="A0A314YT94"/>
<keyword evidence="2" id="KW-1185">Reference proteome</keyword>
<gene>
    <name evidence="1" type="ORF">Pyn_28236</name>
</gene>